<sequence>MDAPAVWIPEFFSKGKETTKDMEDKGTNHGIFQFGEIFSKTSRDCVCKKQSSGSGSRFDVLSQLDEWTHLRKVRLSGSKKHAKTVTKVSKVVVVKPNGCLGLDKARKDTVEPPRPASISSRRAGLGQSVAGQPKPKTVGGLLLSMGHWAHLCMGENRP</sequence>
<keyword evidence="2" id="KW-1185">Reference proteome</keyword>
<proteinExistence type="predicted"/>
<evidence type="ECO:0000313" key="2">
    <source>
        <dbReference type="Proteomes" id="UP001060085"/>
    </source>
</evidence>
<name>A0ACC0BT77_CATRO</name>
<organism evidence="1 2">
    <name type="scientific">Catharanthus roseus</name>
    <name type="common">Madagascar periwinkle</name>
    <name type="synonym">Vinca rosea</name>
    <dbReference type="NCBI Taxonomy" id="4058"/>
    <lineage>
        <taxon>Eukaryota</taxon>
        <taxon>Viridiplantae</taxon>
        <taxon>Streptophyta</taxon>
        <taxon>Embryophyta</taxon>
        <taxon>Tracheophyta</taxon>
        <taxon>Spermatophyta</taxon>
        <taxon>Magnoliopsida</taxon>
        <taxon>eudicotyledons</taxon>
        <taxon>Gunneridae</taxon>
        <taxon>Pentapetalae</taxon>
        <taxon>asterids</taxon>
        <taxon>lamiids</taxon>
        <taxon>Gentianales</taxon>
        <taxon>Apocynaceae</taxon>
        <taxon>Rauvolfioideae</taxon>
        <taxon>Vinceae</taxon>
        <taxon>Catharanthinae</taxon>
        <taxon>Catharanthus</taxon>
    </lineage>
</organism>
<gene>
    <name evidence="1" type="ORF">M9H77_06828</name>
</gene>
<accession>A0ACC0BT77</accession>
<dbReference type="EMBL" id="CM044702">
    <property type="protein sequence ID" value="KAI5675878.1"/>
    <property type="molecule type" value="Genomic_DNA"/>
</dbReference>
<protein>
    <submittedName>
        <fullName evidence="1">Uncharacterized protein</fullName>
    </submittedName>
</protein>
<evidence type="ECO:0000313" key="1">
    <source>
        <dbReference type="EMBL" id="KAI5675878.1"/>
    </source>
</evidence>
<dbReference type="Proteomes" id="UP001060085">
    <property type="component" value="Linkage Group LG02"/>
</dbReference>
<comment type="caution">
    <text evidence="1">The sequence shown here is derived from an EMBL/GenBank/DDBJ whole genome shotgun (WGS) entry which is preliminary data.</text>
</comment>
<reference evidence="2" key="1">
    <citation type="journal article" date="2023" name="Nat. Plants">
        <title>Single-cell RNA sequencing provides a high-resolution roadmap for understanding the multicellular compartmentation of specialized metabolism.</title>
        <authorList>
            <person name="Sun S."/>
            <person name="Shen X."/>
            <person name="Li Y."/>
            <person name="Li Y."/>
            <person name="Wang S."/>
            <person name="Li R."/>
            <person name="Zhang H."/>
            <person name="Shen G."/>
            <person name="Guo B."/>
            <person name="Wei J."/>
            <person name="Xu J."/>
            <person name="St-Pierre B."/>
            <person name="Chen S."/>
            <person name="Sun C."/>
        </authorList>
    </citation>
    <scope>NUCLEOTIDE SEQUENCE [LARGE SCALE GENOMIC DNA]</scope>
</reference>